<keyword evidence="3" id="KW-1185">Reference proteome</keyword>
<dbReference type="InterPro" id="IPR056636">
    <property type="entry name" value="DUF7734"/>
</dbReference>
<name>A0A975T886_9NOST</name>
<evidence type="ECO:0000259" key="1">
    <source>
        <dbReference type="Pfam" id="PF24869"/>
    </source>
</evidence>
<dbReference type="Proteomes" id="UP000683511">
    <property type="component" value="Chromosome"/>
</dbReference>
<gene>
    <name evidence="2" type="ORF">B6N60_01875</name>
</gene>
<dbReference type="Pfam" id="PF24869">
    <property type="entry name" value="DUF7734"/>
    <property type="match status" value="1"/>
</dbReference>
<evidence type="ECO:0000313" key="3">
    <source>
        <dbReference type="Proteomes" id="UP000683511"/>
    </source>
</evidence>
<feature type="domain" description="DUF7734" evidence="1">
    <location>
        <begin position="25"/>
        <end position="112"/>
    </location>
</feature>
<proteinExistence type="predicted"/>
<organism evidence="2 3">
    <name type="scientific">Richelia sinica FACHB-800</name>
    <dbReference type="NCBI Taxonomy" id="1357546"/>
    <lineage>
        <taxon>Bacteria</taxon>
        <taxon>Bacillati</taxon>
        <taxon>Cyanobacteriota</taxon>
        <taxon>Cyanophyceae</taxon>
        <taxon>Nostocales</taxon>
        <taxon>Nostocaceae</taxon>
        <taxon>Richelia</taxon>
    </lineage>
</organism>
<dbReference type="AlphaFoldDB" id="A0A975T886"/>
<dbReference type="PANTHER" id="PTHR36729:SF2">
    <property type="entry name" value="EXPRESSED PROTEIN"/>
    <property type="match status" value="1"/>
</dbReference>
<sequence length="117" mass="13285">MDSIFNLDHEVMFDSLLLMNNSIAKRLEQYTIKRPQEVLIVTIELEEDQDKIAVFKGFSSSLMRATAFDPDIPVLPDEAKIIAIDRIASPYNPESPRYIQTAISWEAMQNLLAEVGV</sequence>
<reference evidence="2" key="1">
    <citation type="submission" date="2017-04" db="EMBL/GenBank/DDBJ databases">
        <title>Genome deletions in a multicellular cyanobacterial endosymbiont for morphological adaptation in marine diatoms.</title>
        <authorList>
            <person name="Wang Y."/>
            <person name="Gao H."/>
            <person name="Li R."/>
            <person name="Xu X."/>
        </authorList>
    </citation>
    <scope>NUCLEOTIDE SEQUENCE</scope>
    <source>
        <strain evidence="2">FACHB 800</strain>
    </source>
</reference>
<dbReference type="KEGG" id="rsin:B6N60_01875"/>
<accession>A0A975T886</accession>
<protein>
    <recommendedName>
        <fullName evidence="1">DUF7734 domain-containing protein</fullName>
    </recommendedName>
</protein>
<dbReference type="PANTHER" id="PTHR36729">
    <property type="entry name" value="EXPRESSED PROTEIN"/>
    <property type="match status" value="1"/>
</dbReference>
<evidence type="ECO:0000313" key="2">
    <source>
        <dbReference type="EMBL" id="QXE23186.1"/>
    </source>
</evidence>
<dbReference type="EMBL" id="CP021056">
    <property type="protein sequence ID" value="QXE23186.1"/>
    <property type="molecule type" value="Genomic_DNA"/>
</dbReference>